<dbReference type="PANTHER" id="PTHR11403:SF6">
    <property type="entry name" value="NITRIC OXIDE REDUCTASE SUBUNIT E"/>
    <property type="match status" value="1"/>
</dbReference>
<keyword evidence="5 7" id="KW-0472">Membrane</keyword>
<dbReference type="AlphaFoldDB" id="A0A8J3GJ37"/>
<evidence type="ECO:0000256" key="5">
    <source>
        <dbReference type="ARBA" id="ARBA00023136"/>
    </source>
</evidence>
<dbReference type="RefSeq" id="WP_189500752.1">
    <property type="nucleotide sequence ID" value="NZ_BMZQ01000001.1"/>
</dbReference>
<evidence type="ECO:0000313" key="10">
    <source>
        <dbReference type="Proteomes" id="UP000630142"/>
    </source>
</evidence>
<evidence type="ECO:0000259" key="8">
    <source>
        <dbReference type="PROSITE" id="PS50253"/>
    </source>
</evidence>
<feature type="transmembrane region" description="Helical" evidence="7">
    <location>
        <begin position="61"/>
        <end position="85"/>
    </location>
</feature>
<dbReference type="EMBL" id="BMZQ01000001">
    <property type="protein sequence ID" value="GHD05028.1"/>
    <property type="molecule type" value="Genomic_DNA"/>
</dbReference>
<keyword evidence="3 6" id="KW-0812">Transmembrane</keyword>
<dbReference type="InterPro" id="IPR024791">
    <property type="entry name" value="Cyt_c/ubiquinol_Oxase_su3"/>
</dbReference>
<comment type="caution">
    <text evidence="9">The sequence shown here is derived from an EMBL/GenBank/DDBJ whole genome shotgun (WGS) entry which is preliminary data.</text>
</comment>
<proteinExistence type="inferred from homology"/>
<feature type="domain" description="Heme-copper oxidase subunit III family profile" evidence="8">
    <location>
        <begin position="1"/>
        <end position="211"/>
    </location>
</feature>
<gene>
    <name evidence="9" type="ORF">GCM10016234_00420</name>
</gene>
<dbReference type="InterPro" id="IPR000298">
    <property type="entry name" value="Cyt_c_oxidase-like_su3"/>
</dbReference>
<feature type="transmembrane region" description="Helical" evidence="7">
    <location>
        <begin position="21"/>
        <end position="49"/>
    </location>
</feature>
<dbReference type="GO" id="GO:0004129">
    <property type="term" value="F:cytochrome-c oxidase activity"/>
    <property type="evidence" value="ECO:0007669"/>
    <property type="project" value="InterPro"/>
</dbReference>
<reference evidence="9" key="1">
    <citation type="journal article" date="2014" name="Int. J. Syst. Evol. Microbiol.">
        <title>Complete genome sequence of Corynebacterium casei LMG S-19264T (=DSM 44701T), isolated from a smear-ripened cheese.</title>
        <authorList>
            <consortium name="US DOE Joint Genome Institute (JGI-PGF)"/>
            <person name="Walter F."/>
            <person name="Albersmeier A."/>
            <person name="Kalinowski J."/>
            <person name="Ruckert C."/>
        </authorList>
    </citation>
    <scope>NUCLEOTIDE SEQUENCE</scope>
    <source>
        <strain evidence="9">KCTC 42249</strain>
    </source>
</reference>
<name>A0A8J3GJ37_9HYPH</name>
<feature type="transmembrane region" description="Helical" evidence="7">
    <location>
        <begin position="97"/>
        <end position="115"/>
    </location>
</feature>
<dbReference type="Gene3D" id="1.20.120.80">
    <property type="entry name" value="Cytochrome c oxidase, subunit III, four-helix bundle"/>
    <property type="match status" value="1"/>
</dbReference>
<organism evidence="9 10">
    <name type="scientific">Tianweitania populi</name>
    <dbReference type="NCBI Taxonomy" id="1607949"/>
    <lineage>
        <taxon>Bacteria</taxon>
        <taxon>Pseudomonadati</taxon>
        <taxon>Pseudomonadota</taxon>
        <taxon>Alphaproteobacteria</taxon>
        <taxon>Hyphomicrobiales</taxon>
        <taxon>Phyllobacteriaceae</taxon>
        <taxon>Tianweitania</taxon>
    </lineage>
</organism>
<dbReference type="Proteomes" id="UP000630142">
    <property type="component" value="Unassembled WGS sequence"/>
</dbReference>
<feature type="transmembrane region" description="Helical" evidence="7">
    <location>
        <begin position="191"/>
        <end position="210"/>
    </location>
</feature>
<feature type="transmembrane region" description="Helical" evidence="7">
    <location>
        <begin position="146"/>
        <end position="170"/>
    </location>
</feature>
<dbReference type="GO" id="GO:0005886">
    <property type="term" value="C:plasma membrane"/>
    <property type="evidence" value="ECO:0007669"/>
    <property type="project" value="UniProtKB-SubCell"/>
</dbReference>
<evidence type="ECO:0000256" key="1">
    <source>
        <dbReference type="ARBA" id="ARBA00004141"/>
    </source>
</evidence>
<sequence>MTRSGLVEEPFSDPEQQRRAALFGMTIFLATEILLFGGIFAALIFYQAAHREIFVETSRELHIWIATGNTVVLLTSSLFAALAVAAAKAGNGKATGWLLGVTAALGLAFLGLKGWEYALEYGEGLLPLAGGDAKLGEPGKRLFMDLYLMATGLHAVHVTIGVCLLLFIAARIATRATRMPEQATTIEVSTLYWHLIDVIWVFLFPALYLVR</sequence>
<protein>
    <submittedName>
        <fullName evidence="9">Cytochrome c oxidase subunit III</fullName>
    </submittedName>
</protein>
<evidence type="ECO:0000256" key="4">
    <source>
        <dbReference type="ARBA" id="ARBA00022989"/>
    </source>
</evidence>
<accession>A0A8J3GJ37</accession>
<dbReference type="PANTHER" id="PTHR11403">
    <property type="entry name" value="CYTOCHROME C OXIDASE SUBUNIT III"/>
    <property type="match status" value="1"/>
</dbReference>
<comment type="subcellular location">
    <subcellularLocation>
        <location evidence="6">Cell membrane</location>
        <topology evidence="6">Multi-pass membrane protein</topology>
    </subcellularLocation>
    <subcellularLocation>
        <location evidence="1">Membrane</location>
        <topology evidence="1">Multi-pass membrane protein</topology>
    </subcellularLocation>
</comment>
<reference evidence="9" key="2">
    <citation type="submission" date="2020-09" db="EMBL/GenBank/DDBJ databases">
        <authorList>
            <person name="Sun Q."/>
            <person name="Kim S."/>
        </authorList>
    </citation>
    <scope>NUCLEOTIDE SEQUENCE</scope>
    <source>
        <strain evidence="9">KCTC 42249</strain>
    </source>
</reference>
<dbReference type="Pfam" id="PF00510">
    <property type="entry name" value="COX3"/>
    <property type="match status" value="1"/>
</dbReference>
<dbReference type="InterPro" id="IPR035973">
    <property type="entry name" value="Cyt_c_oxidase_su3-like_sf"/>
</dbReference>
<keyword evidence="4 7" id="KW-1133">Transmembrane helix</keyword>
<evidence type="ECO:0000256" key="2">
    <source>
        <dbReference type="ARBA" id="ARBA00010581"/>
    </source>
</evidence>
<evidence type="ECO:0000256" key="3">
    <source>
        <dbReference type="ARBA" id="ARBA00022692"/>
    </source>
</evidence>
<dbReference type="GO" id="GO:0019646">
    <property type="term" value="P:aerobic electron transport chain"/>
    <property type="evidence" value="ECO:0007669"/>
    <property type="project" value="InterPro"/>
</dbReference>
<dbReference type="InterPro" id="IPR013833">
    <property type="entry name" value="Cyt_c_oxidase_su3_a-hlx"/>
</dbReference>
<dbReference type="SUPFAM" id="SSF81452">
    <property type="entry name" value="Cytochrome c oxidase subunit III-like"/>
    <property type="match status" value="1"/>
</dbReference>
<evidence type="ECO:0000256" key="6">
    <source>
        <dbReference type="RuleBase" id="RU003376"/>
    </source>
</evidence>
<keyword evidence="10" id="KW-1185">Reference proteome</keyword>
<evidence type="ECO:0000256" key="7">
    <source>
        <dbReference type="SAM" id="Phobius"/>
    </source>
</evidence>
<dbReference type="PROSITE" id="PS50253">
    <property type="entry name" value="COX3"/>
    <property type="match status" value="1"/>
</dbReference>
<comment type="similarity">
    <text evidence="2 6">Belongs to the cytochrome c oxidase subunit 3 family.</text>
</comment>
<evidence type="ECO:0000313" key="9">
    <source>
        <dbReference type="EMBL" id="GHD05028.1"/>
    </source>
</evidence>